<dbReference type="PANTHER" id="PTHR31027:SF2">
    <property type="entry name" value="LEBERCILIN DOMAIN-CONTAINING PROTEIN"/>
    <property type="match status" value="1"/>
</dbReference>
<feature type="coiled-coil region" evidence="1">
    <location>
        <begin position="29"/>
        <end position="98"/>
    </location>
</feature>
<dbReference type="GO" id="GO:0042175">
    <property type="term" value="C:nuclear outer membrane-endoplasmic reticulum membrane network"/>
    <property type="evidence" value="ECO:0007669"/>
    <property type="project" value="TreeGrafter"/>
</dbReference>
<feature type="compositionally biased region" description="Low complexity" evidence="2">
    <location>
        <begin position="7"/>
        <end position="18"/>
    </location>
</feature>
<dbReference type="VEuPathDB" id="FungiDB:AeMF1_020910"/>
<organism evidence="3 4">
    <name type="scientific">Aphanomyces euteiches</name>
    <dbReference type="NCBI Taxonomy" id="100861"/>
    <lineage>
        <taxon>Eukaryota</taxon>
        <taxon>Sar</taxon>
        <taxon>Stramenopiles</taxon>
        <taxon>Oomycota</taxon>
        <taxon>Saprolegniomycetes</taxon>
        <taxon>Saprolegniales</taxon>
        <taxon>Verrucalvaceae</taxon>
        <taxon>Aphanomyces</taxon>
    </lineage>
</organism>
<feature type="region of interest" description="Disordered" evidence="2">
    <location>
        <begin position="427"/>
        <end position="498"/>
    </location>
</feature>
<protein>
    <recommendedName>
        <fullName evidence="5">Nuclear segregation protein Bfr1</fullName>
    </recommendedName>
</protein>
<keyword evidence="1" id="KW-0175">Coiled coil</keyword>
<accession>A0A6G0WH94</accession>
<dbReference type="Proteomes" id="UP000481153">
    <property type="component" value="Unassembled WGS sequence"/>
</dbReference>
<keyword evidence="4" id="KW-1185">Reference proteome</keyword>
<evidence type="ECO:0000313" key="3">
    <source>
        <dbReference type="EMBL" id="KAF0726530.1"/>
    </source>
</evidence>
<dbReference type="EMBL" id="VJMJ01000213">
    <property type="protein sequence ID" value="KAF0726530.1"/>
    <property type="molecule type" value="Genomic_DNA"/>
</dbReference>
<dbReference type="GO" id="GO:0008298">
    <property type="term" value="P:intracellular mRNA localization"/>
    <property type="evidence" value="ECO:0007669"/>
    <property type="project" value="TreeGrafter"/>
</dbReference>
<evidence type="ECO:0000256" key="1">
    <source>
        <dbReference type="SAM" id="Coils"/>
    </source>
</evidence>
<name>A0A6G0WH94_9STRA</name>
<feature type="coiled-coil region" evidence="1">
    <location>
        <begin position="149"/>
        <end position="203"/>
    </location>
</feature>
<proteinExistence type="predicted"/>
<feature type="compositionally biased region" description="Low complexity" evidence="2">
    <location>
        <begin position="430"/>
        <end position="449"/>
    </location>
</feature>
<dbReference type="PANTHER" id="PTHR31027">
    <property type="entry name" value="NUCLEAR SEGREGATION PROTEIN BFR1"/>
    <property type="match status" value="1"/>
</dbReference>
<dbReference type="GO" id="GO:0005783">
    <property type="term" value="C:endoplasmic reticulum"/>
    <property type="evidence" value="ECO:0007669"/>
    <property type="project" value="TreeGrafter"/>
</dbReference>
<dbReference type="GO" id="GO:0003729">
    <property type="term" value="F:mRNA binding"/>
    <property type="evidence" value="ECO:0007669"/>
    <property type="project" value="TreeGrafter"/>
</dbReference>
<sequence>MADSEEAPTTTTAAPAAPSKVTYFPKPDKAVHDAEVAKLEAEKKKTQDRMNAIRAELDAIQSGRSGFSEKIAEAKKLYLELKEKKEQLYTNKTQLKVNLDKAMAAKSAHRESQKSIRDQVSFKSVDEVDKRIAELQHEQNTKSMTLMAEKNLIKEIESLQQAKKVLAKAAAQKDDGAKFDASIDDIRAAMKAKSEEITAVTEQFNAQKAVLDKLRDESNAGGRDEYPKLVEERKALKVRVDEIFTAIKELRAKFKEDNDKYFQGVRAKREAQKAAREAEEAKVKAEFDAKMAEYEKELAKIHPYQDEQDLCQSLIVYLEKTYGKELKASSDAAAASAASSTVSVELDGLKPFKRDDEDFFATKKVGKKGKKASTGSASTKKEAKLVLPLAQLQSFATVGLTPPAFVSAVAESIEAIKAKKEWFAAQTERSTPAATITAAAPATTTASSPKKQPKKNAKGFNADDQGAFPSLSSSTSVAVDHGSAWGPSSSAVPQEESE</sequence>
<gene>
    <name evidence="3" type="ORF">Ae201684_015158</name>
</gene>
<comment type="caution">
    <text evidence="3">The sequence shown here is derived from an EMBL/GenBank/DDBJ whole genome shotgun (WGS) entry which is preliminary data.</text>
</comment>
<reference evidence="3 4" key="1">
    <citation type="submission" date="2019-07" db="EMBL/GenBank/DDBJ databases">
        <title>Genomics analysis of Aphanomyces spp. identifies a new class of oomycete effector associated with host adaptation.</title>
        <authorList>
            <person name="Gaulin E."/>
        </authorList>
    </citation>
    <scope>NUCLEOTIDE SEQUENCE [LARGE SCALE GENOMIC DNA]</scope>
    <source>
        <strain evidence="3 4">ATCC 201684</strain>
    </source>
</reference>
<evidence type="ECO:0000313" key="4">
    <source>
        <dbReference type="Proteomes" id="UP000481153"/>
    </source>
</evidence>
<feature type="region of interest" description="Disordered" evidence="2">
    <location>
        <begin position="1"/>
        <end position="25"/>
    </location>
</feature>
<evidence type="ECO:0008006" key="5">
    <source>
        <dbReference type="Google" id="ProtNLM"/>
    </source>
</evidence>
<dbReference type="InterPro" id="IPR039604">
    <property type="entry name" value="Bfr1"/>
</dbReference>
<evidence type="ECO:0000256" key="2">
    <source>
        <dbReference type="SAM" id="MobiDB-lite"/>
    </source>
</evidence>
<dbReference type="GO" id="GO:1990904">
    <property type="term" value="C:ribonucleoprotein complex"/>
    <property type="evidence" value="ECO:0007669"/>
    <property type="project" value="TreeGrafter"/>
</dbReference>
<dbReference type="AlphaFoldDB" id="A0A6G0WH94"/>